<dbReference type="EMBL" id="FNAV01000003">
    <property type="protein sequence ID" value="SDE40483.1"/>
    <property type="molecule type" value="Genomic_DNA"/>
</dbReference>
<accession>A0A1G7CML3</accession>
<evidence type="ECO:0000256" key="2">
    <source>
        <dbReference type="ARBA" id="ARBA00009773"/>
    </source>
</evidence>
<feature type="transmembrane region" description="Helical" evidence="6">
    <location>
        <begin position="233"/>
        <end position="250"/>
    </location>
</feature>
<dbReference type="Pfam" id="PF01594">
    <property type="entry name" value="AI-2E_transport"/>
    <property type="match status" value="1"/>
</dbReference>
<dbReference type="Proteomes" id="UP000198994">
    <property type="component" value="Unassembled WGS sequence"/>
</dbReference>
<keyword evidence="8" id="KW-1185">Reference proteome</keyword>
<evidence type="ECO:0000313" key="7">
    <source>
        <dbReference type="EMBL" id="SDE40483.1"/>
    </source>
</evidence>
<keyword evidence="3 6" id="KW-0812">Transmembrane</keyword>
<organism evidence="7 8">
    <name type="scientific">Salipiger thiooxidans</name>
    <dbReference type="NCBI Taxonomy" id="282683"/>
    <lineage>
        <taxon>Bacteria</taxon>
        <taxon>Pseudomonadati</taxon>
        <taxon>Pseudomonadota</taxon>
        <taxon>Alphaproteobacteria</taxon>
        <taxon>Rhodobacterales</taxon>
        <taxon>Roseobacteraceae</taxon>
        <taxon>Salipiger</taxon>
    </lineage>
</organism>
<evidence type="ECO:0000256" key="3">
    <source>
        <dbReference type="ARBA" id="ARBA00022692"/>
    </source>
</evidence>
<feature type="transmembrane region" description="Helical" evidence="6">
    <location>
        <begin position="34"/>
        <end position="52"/>
    </location>
</feature>
<keyword evidence="4 6" id="KW-1133">Transmembrane helix</keyword>
<evidence type="ECO:0000256" key="1">
    <source>
        <dbReference type="ARBA" id="ARBA00004141"/>
    </source>
</evidence>
<dbReference type="PANTHER" id="PTHR21716:SF16">
    <property type="entry name" value="BLL1467 PROTEIN"/>
    <property type="match status" value="1"/>
</dbReference>
<feature type="transmembrane region" description="Helical" evidence="6">
    <location>
        <begin position="146"/>
        <end position="169"/>
    </location>
</feature>
<comment type="subcellular location">
    <subcellularLocation>
        <location evidence="1">Membrane</location>
        <topology evidence="1">Multi-pass membrane protein</topology>
    </subcellularLocation>
</comment>
<gene>
    <name evidence="7" type="ORF">SAMN04488105_103237</name>
</gene>
<dbReference type="PANTHER" id="PTHR21716">
    <property type="entry name" value="TRANSMEMBRANE PROTEIN"/>
    <property type="match status" value="1"/>
</dbReference>
<dbReference type="RefSeq" id="WP_008886941.1">
    <property type="nucleotide sequence ID" value="NZ_FNAV01000003.1"/>
</dbReference>
<feature type="transmembrane region" description="Helical" evidence="6">
    <location>
        <begin position="12"/>
        <end position="28"/>
    </location>
</feature>
<evidence type="ECO:0000256" key="6">
    <source>
        <dbReference type="SAM" id="Phobius"/>
    </source>
</evidence>
<reference evidence="8" key="1">
    <citation type="submission" date="2016-10" db="EMBL/GenBank/DDBJ databases">
        <authorList>
            <person name="Varghese N."/>
            <person name="Submissions S."/>
        </authorList>
    </citation>
    <scope>NUCLEOTIDE SEQUENCE [LARGE SCALE GENOMIC DNA]</scope>
    <source>
        <strain evidence="8">DSM 10146</strain>
    </source>
</reference>
<dbReference type="STRING" id="282683.SAMN04488105_103237"/>
<sequence length="350" mass="37348">MKRSATAPDPVLRVSVAIMAAGTLLLALKVAEDIFAPLMLAIVVGVIFAPLADRLERLGLPRGVVALGIIIGIFFAIAALAFLVEPYITLVIDRIPSIKFELGKLMFEYRGLIQGIGEVSGEIEDALGAAVAESSDATGVPTMKDALFLAPVILAQVLVFLGGLFFFLLTRNDIYRWMAHRIGSGPETPMMLERFCAAEKMVSRYFAAISVVNAGLGLAVGAALMLIGLPGAVVWGIAAMLLNFVLYLGPAALAGGLLLAGIVNFDGLMTFAPMAIYLGLNMTEAQFVTPSLVGRHVQINPFLIFVALLFWLWFWGPLGGIVAIPVTLITLRLFDILGDRPSRNPAARPA</sequence>
<evidence type="ECO:0000313" key="8">
    <source>
        <dbReference type="Proteomes" id="UP000198994"/>
    </source>
</evidence>
<dbReference type="GO" id="GO:0055085">
    <property type="term" value="P:transmembrane transport"/>
    <property type="evidence" value="ECO:0007669"/>
    <property type="project" value="TreeGrafter"/>
</dbReference>
<dbReference type="AlphaFoldDB" id="A0A1G7CML3"/>
<evidence type="ECO:0000256" key="4">
    <source>
        <dbReference type="ARBA" id="ARBA00022989"/>
    </source>
</evidence>
<feature type="transmembrane region" description="Helical" evidence="6">
    <location>
        <begin position="205"/>
        <end position="227"/>
    </location>
</feature>
<feature type="transmembrane region" description="Helical" evidence="6">
    <location>
        <begin position="302"/>
        <end position="334"/>
    </location>
</feature>
<keyword evidence="5 6" id="KW-0472">Membrane</keyword>
<dbReference type="OrthoDB" id="9799225at2"/>
<dbReference type="InterPro" id="IPR002549">
    <property type="entry name" value="AI-2E-like"/>
</dbReference>
<comment type="similarity">
    <text evidence="2">Belongs to the autoinducer-2 exporter (AI-2E) (TC 2.A.86) family.</text>
</comment>
<dbReference type="GO" id="GO:0016020">
    <property type="term" value="C:membrane"/>
    <property type="evidence" value="ECO:0007669"/>
    <property type="project" value="UniProtKB-SubCell"/>
</dbReference>
<protein>
    <submittedName>
        <fullName evidence="7">Predicted PurR-regulated permease PerM</fullName>
    </submittedName>
</protein>
<name>A0A1G7CML3_9RHOB</name>
<proteinExistence type="inferred from homology"/>
<feature type="transmembrane region" description="Helical" evidence="6">
    <location>
        <begin position="257"/>
        <end position="282"/>
    </location>
</feature>
<feature type="transmembrane region" description="Helical" evidence="6">
    <location>
        <begin position="64"/>
        <end position="84"/>
    </location>
</feature>
<evidence type="ECO:0000256" key="5">
    <source>
        <dbReference type="ARBA" id="ARBA00023136"/>
    </source>
</evidence>